<dbReference type="Pfam" id="PF00005">
    <property type="entry name" value="ABC_tran"/>
    <property type="match status" value="1"/>
</dbReference>
<name>A0A9J6PAQ6_9PROT</name>
<feature type="domain" description="ABC transporter" evidence="4">
    <location>
        <begin position="24"/>
        <end position="257"/>
    </location>
</feature>
<dbReference type="EMBL" id="JAMZFT010000001">
    <property type="protein sequence ID" value="MCP1335521.1"/>
    <property type="molecule type" value="Genomic_DNA"/>
</dbReference>
<proteinExistence type="predicted"/>
<evidence type="ECO:0000256" key="3">
    <source>
        <dbReference type="ARBA" id="ARBA00022840"/>
    </source>
</evidence>
<evidence type="ECO:0000313" key="6">
    <source>
        <dbReference type="Proteomes" id="UP001055804"/>
    </source>
</evidence>
<evidence type="ECO:0000256" key="2">
    <source>
        <dbReference type="ARBA" id="ARBA00022741"/>
    </source>
</evidence>
<dbReference type="AlphaFoldDB" id="A0A9J6PAQ6"/>
<sequence length="259" mass="28751">MTANIQTHEPHEDYAQRDKGDVILRAEKLERRFGGLVAVADFSFEMHKGEILGLIGPNGAGKSTTFNVVSGFYRPSGGRLWFCGEEITGKSALQISRMGLVRTFQHDSLLAEMTVEDNILVATSHQLRSHADRMARVRETAGLTGLSDYLHEKAGNLPHGRQRMLSIAIALATRPTLLCLDEPLTGLQGQEVKTALDLFEMIRSELGISILLVEHNMRAVMRICDRILVLNYGRLLAEGKPEEVSRNEAVIEAYLGKQK</sequence>
<dbReference type="InterPro" id="IPR027417">
    <property type="entry name" value="P-loop_NTPase"/>
</dbReference>
<accession>A0A9J6PAQ6</accession>
<evidence type="ECO:0000256" key="1">
    <source>
        <dbReference type="ARBA" id="ARBA00022448"/>
    </source>
</evidence>
<dbReference type="PANTHER" id="PTHR45772">
    <property type="entry name" value="CONSERVED COMPONENT OF ABC TRANSPORTER FOR NATURAL AMINO ACIDS-RELATED"/>
    <property type="match status" value="1"/>
</dbReference>
<dbReference type="GO" id="GO:0005524">
    <property type="term" value="F:ATP binding"/>
    <property type="evidence" value="ECO:0007669"/>
    <property type="project" value="UniProtKB-KW"/>
</dbReference>
<reference evidence="5" key="1">
    <citation type="submission" date="2022-06" db="EMBL/GenBank/DDBJ databases">
        <title>Isolation and Genomics of Futiania mangrovii gen. nov., sp. nov., a Rare and Metabolically-versatile member in the Class Alphaproteobacteria.</title>
        <authorList>
            <person name="Liu L."/>
            <person name="Huang W.-C."/>
            <person name="Pan J."/>
            <person name="Li J."/>
            <person name="Huang Y."/>
            <person name="Du H."/>
            <person name="Liu Y."/>
            <person name="Li M."/>
        </authorList>
    </citation>
    <scope>NUCLEOTIDE SEQUENCE</scope>
    <source>
        <strain evidence="5">FT118</strain>
    </source>
</reference>
<keyword evidence="6" id="KW-1185">Reference proteome</keyword>
<dbReference type="Gene3D" id="3.40.50.300">
    <property type="entry name" value="P-loop containing nucleotide triphosphate hydrolases"/>
    <property type="match status" value="1"/>
</dbReference>
<protein>
    <submittedName>
        <fullName evidence="5">ABC transporter ATP-binding protein</fullName>
    </submittedName>
</protein>
<dbReference type="PANTHER" id="PTHR45772:SF9">
    <property type="entry name" value="CONSERVED COMPONENT OF ABC TRANSPORTER FOR NATURAL AMINO ACIDS"/>
    <property type="match status" value="1"/>
</dbReference>
<comment type="caution">
    <text evidence="5">The sequence shown here is derived from an EMBL/GenBank/DDBJ whole genome shotgun (WGS) entry which is preliminary data.</text>
</comment>
<dbReference type="Pfam" id="PF12399">
    <property type="entry name" value="BCA_ABC_TP_C"/>
    <property type="match status" value="1"/>
</dbReference>
<dbReference type="InterPro" id="IPR003593">
    <property type="entry name" value="AAA+_ATPase"/>
</dbReference>
<dbReference type="InterPro" id="IPR032823">
    <property type="entry name" value="BCA_ABC_TP_C"/>
</dbReference>
<dbReference type="CDD" id="cd03219">
    <property type="entry name" value="ABC_Mj1267_LivG_branched"/>
    <property type="match status" value="1"/>
</dbReference>
<organism evidence="5 6">
    <name type="scientific">Futiania mangrovi</name>
    <dbReference type="NCBI Taxonomy" id="2959716"/>
    <lineage>
        <taxon>Bacteria</taxon>
        <taxon>Pseudomonadati</taxon>
        <taxon>Pseudomonadota</taxon>
        <taxon>Alphaproteobacteria</taxon>
        <taxon>Futianiales</taxon>
        <taxon>Futianiaceae</taxon>
        <taxon>Futiania</taxon>
    </lineage>
</organism>
<evidence type="ECO:0000313" key="5">
    <source>
        <dbReference type="EMBL" id="MCP1335521.1"/>
    </source>
</evidence>
<evidence type="ECO:0000259" key="4">
    <source>
        <dbReference type="PROSITE" id="PS50893"/>
    </source>
</evidence>
<dbReference type="InterPro" id="IPR051120">
    <property type="entry name" value="ABC_AA/LPS_Transport"/>
</dbReference>
<dbReference type="RefSeq" id="WP_269331464.1">
    <property type="nucleotide sequence ID" value="NZ_JAMZFT010000001.1"/>
</dbReference>
<dbReference type="Proteomes" id="UP001055804">
    <property type="component" value="Unassembled WGS sequence"/>
</dbReference>
<keyword evidence="3 5" id="KW-0067">ATP-binding</keyword>
<gene>
    <name evidence="5" type="ORF">NJQ99_03775</name>
</gene>
<dbReference type="SMART" id="SM00382">
    <property type="entry name" value="AAA"/>
    <property type="match status" value="1"/>
</dbReference>
<dbReference type="PROSITE" id="PS50893">
    <property type="entry name" value="ABC_TRANSPORTER_2"/>
    <property type="match status" value="1"/>
</dbReference>
<keyword evidence="1" id="KW-0813">Transport</keyword>
<keyword evidence="2" id="KW-0547">Nucleotide-binding</keyword>
<dbReference type="GO" id="GO:0005886">
    <property type="term" value="C:plasma membrane"/>
    <property type="evidence" value="ECO:0007669"/>
    <property type="project" value="TreeGrafter"/>
</dbReference>
<dbReference type="GO" id="GO:0016887">
    <property type="term" value="F:ATP hydrolysis activity"/>
    <property type="evidence" value="ECO:0007669"/>
    <property type="project" value="InterPro"/>
</dbReference>
<dbReference type="SUPFAM" id="SSF52540">
    <property type="entry name" value="P-loop containing nucleoside triphosphate hydrolases"/>
    <property type="match status" value="1"/>
</dbReference>
<dbReference type="InterPro" id="IPR003439">
    <property type="entry name" value="ABC_transporter-like_ATP-bd"/>
</dbReference>